<dbReference type="InterPro" id="IPR001611">
    <property type="entry name" value="Leu-rich_rpt"/>
</dbReference>
<evidence type="ECO:0000256" key="5">
    <source>
        <dbReference type="SAM" id="SignalP"/>
    </source>
</evidence>
<reference evidence="7" key="1">
    <citation type="submission" date="2020-11" db="EMBL/GenBank/DDBJ databases">
        <authorList>
            <person name="Tran Van P."/>
        </authorList>
    </citation>
    <scope>NUCLEOTIDE SEQUENCE</scope>
</reference>
<feature type="transmembrane region" description="Helical" evidence="4">
    <location>
        <begin position="640"/>
        <end position="660"/>
    </location>
</feature>
<dbReference type="InterPro" id="IPR050541">
    <property type="entry name" value="LRR_TM_domain-containing"/>
</dbReference>
<evidence type="ECO:0000256" key="1">
    <source>
        <dbReference type="ARBA" id="ARBA00022614"/>
    </source>
</evidence>
<gene>
    <name evidence="7" type="ORF">DSTB1V02_LOCUS4620</name>
</gene>
<keyword evidence="4" id="KW-1133">Transmembrane helix</keyword>
<feature type="signal peptide" evidence="5">
    <location>
        <begin position="1"/>
        <end position="19"/>
    </location>
</feature>
<dbReference type="OrthoDB" id="6160824at2759"/>
<keyword evidence="4" id="KW-0472">Membrane</keyword>
<keyword evidence="8" id="KW-1185">Reference proteome</keyword>
<evidence type="ECO:0000256" key="4">
    <source>
        <dbReference type="SAM" id="Phobius"/>
    </source>
</evidence>
<name>A0A7R9A1H1_9CRUS</name>
<dbReference type="EMBL" id="LR900216">
    <property type="protein sequence ID" value="CAD7244733.1"/>
    <property type="molecule type" value="Genomic_DNA"/>
</dbReference>
<dbReference type="EMBL" id="CAJPEV010000699">
    <property type="protein sequence ID" value="CAG0887716.1"/>
    <property type="molecule type" value="Genomic_DNA"/>
</dbReference>
<organism evidence="7">
    <name type="scientific">Darwinula stevensoni</name>
    <dbReference type="NCBI Taxonomy" id="69355"/>
    <lineage>
        <taxon>Eukaryota</taxon>
        <taxon>Metazoa</taxon>
        <taxon>Ecdysozoa</taxon>
        <taxon>Arthropoda</taxon>
        <taxon>Crustacea</taxon>
        <taxon>Oligostraca</taxon>
        <taxon>Ostracoda</taxon>
        <taxon>Podocopa</taxon>
        <taxon>Podocopida</taxon>
        <taxon>Darwinulocopina</taxon>
        <taxon>Darwinuloidea</taxon>
        <taxon>Darwinulidae</taxon>
        <taxon>Darwinula</taxon>
    </lineage>
</organism>
<dbReference type="InterPro" id="IPR000483">
    <property type="entry name" value="Cys-rich_flank_reg_C"/>
</dbReference>
<dbReference type="PANTHER" id="PTHR24369:SF210">
    <property type="entry name" value="CHAOPTIN-RELATED"/>
    <property type="match status" value="1"/>
</dbReference>
<dbReference type="SUPFAM" id="SSF52058">
    <property type="entry name" value="L domain-like"/>
    <property type="match status" value="2"/>
</dbReference>
<dbReference type="PROSITE" id="PS51450">
    <property type="entry name" value="LRR"/>
    <property type="match status" value="3"/>
</dbReference>
<feature type="chain" id="PRO_5036209566" description="LRRCT domain-containing protein" evidence="5">
    <location>
        <begin position="20"/>
        <end position="662"/>
    </location>
</feature>
<dbReference type="SMART" id="SM00365">
    <property type="entry name" value="LRR_SD22"/>
    <property type="match status" value="3"/>
</dbReference>
<dbReference type="SMART" id="SM00369">
    <property type="entry name" value="LRR_TYP"/>
    <property type="match status" value="11"/>
</dbReference>
<keyword evidence="3" id="KW-0677">Repeat</keyword>
<accession>A0A7R9A1H1</accession>
<dbReference type="PRINTS" id="PR00019">
    <property type="entry name" value="LEURICHRPT"/>
</dbReference>
<feature type="domain" description="LRRCT" evidence="6">
    <location>
        <begin position="575"/>
        <end position="629"/>
    </location>
</feature>
<sequence length="662" mass="74569">MRYEVLLVCLAVVLVDVMGQEFPKEVTFHREEWWKNLMRGTEEEGKSEQEFRYGGPEGRSCRCRRGRSGLVSCWGLDCREFPKDLTPHDTSLDFGPFNVTRLTRDDLSSLKHVQVLTIRNGPLRDVDVGAFRSMIQLKNLSISFTHVQALHPQAFQGLEKLEEMFLIKNRIRKISKVTESMRAEVLPNLFRLHLGGNDIGRVWPDDFAALKMGSLRDLQLPSSNLSHIHPRAFVPFGKLGRLQLRENVIPSANLLEIVANLPESLYGFDISSIPLNTQEITNILFALSRTNVRELWLSKTTIPTLWKGFLPKWDVLERLELKQVGMLYVEDGALDGTVHLKHLTLSENKLTSIPMGILAPSLTTLDLSRNSGGKRIYSYFHIGELTFRNMSTLESLDLSRNKVLKIEKNAFMGLSSLQRLNLEESELEELSPGVFDPLSALVSLDLSRNHLVKAFPKDSSGISITFPGSLKVLKLSSCGIQSVTEENFSNLKKLTFLDLSHNKLFTLPKTAFRDMENLKVLNLSHNGLIGWHEGLLTTNAQLLYLSLRENHVTTVTREMIQDVSIGVEHLDLQGNPFACTCDLKDFAAWFLGPKSDSVKGKESLICVSPQEWEGVSLLKYAAVSLDICPSSLLQLSSSSISSHFNCFSILFIIILAFHVFPF</sequence>
<evidence type="ECO:0000313" key="8">
    <source>
        <dbReference type="Proteomes" id="UP000677054"/>
    </source>
</evidence>
<keyword evidence="2 5" id="KW-0732">Signal</keyword>
<dbReference type="Gene3D" id="3.80.10.10">
    <property type="entry name" value="Ribonuclease Inhibitor"/>
    <property type="match status" value="4"/>
</dbReference>
<evidence type="ECO:0000313" key="7">
    <source>
        <dbReference type="EMBL" id="CAD7244733.1"/>
    </source>
</evidence>
<proteinExistence type="predicted"/>
<dbReference type="PANTHER" id="PTHR24369">
    <property type="entry name" value="ANTIGEN BSP, PUTATIVE-RELATED"/>
    <property type="match status" value="1"/>
</dbReference>
<dbReference type="FunFam" id="3.80.10.10:FF:000732">
    <property type="entry name" value="GD11101"/>
    <property type="match status" value="1"/>
</dbReference>
<evidence type="ECO:0000259" key="6">
    <source>
        <dbReference type="SMART" id="SM00082"/>
    </source>
</evidence>
<evidence type="ECO:0000256" key="2">
    <source>
        <dbReference type="ARBA" id="ARBA00022729"/>
    </source>
</evidence>
<dbReference type="GO" id="GO:0005886">
    <property type="term" value="C:plasma membrane"/>
    <property type="evidence" value="ECO:0007669"/>
    <property type="project" value="TreeGrafter"/>
</dbReference>
<keyword evidence="4" id="KW-0812">Transmembrane</keyword>
<evidence type="ECO:0000256" key="3">
    <source>
        <dbReference type="ARBA" id="ARBA00022737"/>
    </source>
</evidence>
<protein>
    <recommendedName>
        <fullName evidence="6">LRRCT domain-containing protein</fullName>
    </recommendedName>
</protein>
<dbReference type="Proteomes" id="UP000677054">
    <property type="component" value="Unassembled WGS sequence"/>
</dbReference>
<dbReference type="AlphaFoldDB" id="A0A7R9A1H1"/>
<keyword evidence="1" id="KW-0433">Leucine-rich repeat</keyword>
<dbReference type="SMART" id="SM00082">
    <property type="entry name" value="LRRCT"/>
    <property type="match status" value="1"/>
</dbReference>
<dbReference type="InterPro" id="IPR003591">
    <property type="entry name" value="Leu-rich_rpt_typical-subtyp"/>
</dbReference>
<dbReference type="InterPro" id="IPR032675">
    <property type="entry name" value="LRR_dom_sf"/>
</dbReference>
<dbReference type="Pfam" id="PF13855">
    <property type="entry name" value="LRR_8"/>
    <property type="match status" value="3"/>
</dbReference>